<comment type="caution">
    <text evidence="2">The sequence shown here is derived from an EMBL/GenBank/DDBJ whole genome shotgun (WGS) entry which is preliminary data.</text>
</comment>
<organism evidence="2 3">
    <name type="scientific">Acinetobacter nematophilus</name>
    <dbReference type="NCBI Taxonomy" id="2994642"/>
    <lineage>
        <taxon>Bacteria</taxon>
        <taxon>Pseudomonadati</taxon>
        <taxon>Pseudomonadota</taxon>
        <taxon>Gammaproteobacteria</taxon>
        <taxon>Moraxellales</taxon>
        <taxon>Moraxellaceae</taxon>
        <taxon>Acinetobacter</taxon>
    </lineage>
</organism>
<feature type="chain" id="PRO_5040813224" description="Lipoprotein" evidence="1">
    <location>
        <begin position="21"/>
        <end position="121"/>
    </location>
</feature>
<keyword evidence="3" id="KW-1185">Reference proteome</keyword>
<proteinExistence type="predicted"/>
<accession>A0A9X3E243</accession>
<dbReference type="EMBL" id="JAPKMY010000006">
    <property type="protein sequence ID" value="MCX5468629.1"/>
    <property type="molecule type" value="Genomic_DNA"/>
</dbReference>
<keyword evidence="1" id="KW-0732">Signal</keyword>
<dbReference type="AlphaFoldDB" id="A0A9X3E243"/>
<dbReference type="Proteomes" id="UP001146019">
    <property type="component" value="Unassembled WGS sequence"/>
</dbReference>
<evidence type="ECO:0000313" key="3">
    <source>
        <dbReference type="Proteomes" id="UP001146019"/>
    </source>
</evidence>
<dbReference type="PROSITE" id="PS51257">
    <property type="entry name" value="PROKAR_LIPOPROTEIN"/>
    <property type="match status" value="1"/>
</dbReference>
<evidence type="ECO:0000256" key="1">
    <source>
        <dbReference type="SAM" id="SignalP"/>
    </source>
</evidence>
<sequence length="121" mass="11860">MKKSITSIFSLCLISGLLVACGGGGGGDNVSSSGNSGNSGAGTQAITESCSTPDSGKTYLVSTNGCLIKTSSTTQTGVCTSTTTIKLLTGTGLTKDKVISEGASFSAGSNLSINGVSYKCV</sequence>
<feature type="signal peptide" evidence="1">
    <location>
        <begin position="1"/>
        <end position="20"/>
    </location>
</feature>
<protein>
    <recommendedName>
        <fullName evidence="4">Lipoprotein</fullName>
    </recommendedName>
</protein>
<reference evidence="2" key="1">
    <citation type="submission" date="2022-11" db="EMBL/GenBank/DDBJ databases">
        <title>Biodiversity and phylogenetic relationships of bacteria.</title>
        <authorList>
            <person name="Machado R.A.R."/>
            <person name="Bhat A."/>
            <person name="Loulou A."/>
            <person name="Kallel S."/>
        </authorList>
    </citation>
    <scope>NUCLEOTIDE SEQUENCE</scope>
    <source>
        <strain evidence="2">A-IN1</strain>
    </source>
</reference>
<evidence type="ECO:0000313" key="2">
    <source>
        <dbReference type="EMBL" id="MCX5468629.1"/>
    </source>
</evidence>
<evidence type="ECO:0008006" key="4">
    <source>
        <dbReference type="Google" id="ProtNLM"/>
    </source>
</evidence>
<gene>
    <name evidence="2" type="ORF">OSH00_12880</name>
</gene>
<dbReference type="RefSeq" id="WP_266130745.1">
    <property type="nucleotide sequence ID" value="NZ_JAPKMY010000006.1"/>
</dbReference>
<name>A0A9X3E243_9GAMM</name>